<dbReference type="PANTHER" id="PTHR11764">
    <property type="entry name" value="TERPENE CYCLASE/MUTASE FAMILY MEMBER"/>
    <property type="match status" value="1"/>
</dbReference>
<dbReference type="CDD" id="cd02892">
    <property type="entry name" value="SQCY_1"/>
    <property type="match status" value="1"/>
</dbReference>
<protein>
    <recommendedName>
        <fullName evidence="4">Terpene cyclase/mutase family member</fullName>
        <ecNumber evidence="4">5.4.99.-</ecNumber>
    </recommendedName>
</protein>
<dbReference type="InterPro" id="IPR032697">
    <property type="entry name" value="SQ_cyclase_N"/>
</dbReference>
<evidence type="ECO:0000256" key="1">
    <source>
        <dbReference type="ARBA" id="ARBA00009755"/>
    </source>
</evidence>
<dbReference type="GO" id="GO:0031559">
    <property type="term" value="F:oxidosqualene cyclase activity"/>
    <property type="evidence" value="ECO:0007669"/>
    <property type="project" value="UniProtKB-ARBA"/>
</dbReference>
<evidence type="ECO:0000256" key="2">
    <source>
        <dbReference type="ARBA" id="ARBA00022737"/>
    </source>
</evidence>
<dbReference type="EMBL" id="CDMY01000264">
    <property type="protein sequence ID" value="CEL98173.1"/>
    <property type="molecule type" value="Genomic_DNA"/>
</dbReference>
<dbReference type="InParanoid" id="A0A0G4EMH6"/>
<feature type="signal peptide" evidence="6">
    <location>
        <begin position="1"/>
        <end position="16"/>
    </location>
</feature>
<evidence type="ECO:0000313" key="10">
    <source>
        <dbReference type="Proteomes" id="UP000041254"/>
    </source>
</evidence>
<keyword evidence="10" id="KW-1185">Reference proteome</keyword>
<dbReference type="GO" id="GO:0016104">
    <property type="term" value="P:triterpenoid biosynthetic process"/>
    <property type="evidence" value="ECO:0007669"/>
    <property type="project" value="InterPro"/>
</dbReference>
<dbReference type="NCBIfam" id="TIGR01787">
    <property type="entry name" value="squalene_cyclas"/>
    <property type="match status" value="1"/>
</dbReference>
<dbReference type="InterPro" id="IPR018333">
    <property type="entry name" value="Squalene_cyclase"/>
</dbReference>
<dbReference type="SFLD" id="SFLDG01016">
    <property type="entry name" value="Prenyltransferase_Like_2"/>
    <property type="match status" value="1"/>
</dbReference>
<keyword evidence="2" id="KW-0677">Repeat</keyword>
<accession>A0A0G4EMH6</accession>
<keyword evidence="6" id="KW-0732">Signal</keyword>
<dbReference type="InterPro" id="IPR008930">
    <property type="entry name" value="Terpenoid_cyclase/PrenylTrfase"/>
</dbReference>
<feature type="chain" id="PRO_5005187863" description="Terpene cyclase/mutase family member" evidence="6">
    <location>
        <begin position="17"/>
        <end position="794"/>
    </location>
</feature>
<dbReference type="GO" id="GO:0005811">
    <property type="term" value="C:lipid droplet"/>
    <property type="evidence" value="ECO:0007669"/>
    <property type="project" value="InterPro"/>
</dbReference>
<dbReference type="VEuPathDB" id="CryptoDB:Vbra_5152"/>
<sequence>MDVLSLIVSPFQCVFAWLVKQCTKRRRPKARYPCFSAVRDEELRRETGEATQGWVFTSSDESVQKDEKGQLTGSLVGRQVWRYVSKTGSSPADDSFDPHINPNAADKPLRRQLLARSKAKDQPEEREEGATVSCLRKGLSFYERLQCDDGHFAGDYGGPHFLIPGLVIACYITGHDLGEHVKRGLCVYLRNHQQIDGGWGTHIEGASTMFGTVLSYVSLRLLGTDKEHKSCRLARAFIHAHGGAVRSPLWCRFWLCVLGVYEWDGLMPIPPELWGLPRWFPFHPGNVWVHARLVKLPMSYLYGKRYSKDAANDTLVLSLRTELYTCPYERVDWAKARQTPSADIDCYVEVAVPMKVLISLLSVYERVVPHVGALRKFRSACMRFAMEYVHHEDAFSYYICIGPVNKTLNMLCCFAENPKSDEYWKHIPRLADYLWLAEDGIKMQGECGSQLWDTAFACQAALSTPIHSDYTPMLRKIQAFVNNSQVCHDVPTTKYFRHNCKGGWPFTVGDQNWPVSDCTAEGIKCSIALAQVDALKDGSLPYERMCDGIDYILSLQNRDGGWATYEPTRGSPLYELLNPCESFGDIMIDYSYTECTSACVTALGAFSRVRPEYRGSDIERAIRRGRDFILAQQMEDGSWYGSWGVCFTYASWFAIEGLRACGVAPSHTAIQKCVHMILSKQRADGGWYESFESCTTWKYDQGPVRESASRQSNVIQSSWALLALLEAECPDKEALNLAAQYIMSRQTSDGDWPQENIVGVFNRSVGITYTAYRNVFPIWALGKYAQHTKHSPST</sequence>
<evidence type="ECO:0000256" key="3">
    <source>
        <dbReference type="ARBA" id="ARBA00023235"/>
    </source>
</evidence>
<dbReference type="Pfam" id="PF13243">
    <property type="entry name" value="SQHop_cyclase_C"/>
    <property type="match status" value="1"/>
</dbReference>
<dbReference type="OMA" id="WVHIRQV"/>
<evidence type="ECO:0000259" key="8">
    <source>
        <dbReference type="Pfam" id="PF13249"/>
    </source>
</evidence>
<dbReference type="FunFam" id="1.50.10.20:FF:000002">
    <property type="entry name" value="Terpene cyclase/mutase family member"/>
    <property type="match status" value="1"/>
</dbReference>
<evidence type="ECO:0000259" key="7">
    <source>
        <dbReference type="Pfam" id="PF13243"/>
    </source>
</evidence>
<feature type="domain" description="Squalene cyclase N-terminal" evidence="8">
    <location>
        <begin position="147"/>
        <end position="433"/>
    </location>
</feature>
<evidence type="ECO:0000313" key="9">
    <source>
        <dbReference type="EMBL" id="CEL98173.1"/>
    </source>
</evidence>
<feature type="region of interest" description="Disordered" evidence="5">
    <location>
        <begin position="88"/>
        <end position="108"/>
    </location>
</feature>
<evidence type="ECO:0000256" key="6">
    <source>
        <dbReference type="SAM" id="SignalP"/>
    </source>
</evidence>
<reference evidence="9 10" key="1">
    <citation type="submission" date="2014-11" db="EMBL/GenBank/DDBJ databases">
        <authorList>
            <person name="Zhu J."/>
            <person name="Qi W."/>
            <person name="Song R."/>
        </authorList>
    </citation>
    <scope>NUCLEOTIDE SEQUENCE [LARGE SCALE GENOMIC DNA]</scope>
</reference>
<evidence type="ECO:0000256" key="5">
    <source>
        <dbReference type="SAM" id="MobiDB-lite"/>
    </source>
</evidence>
<keyword evidence="3 4" id="KW-0413">Isomerase</keyword>
<dbReference type="InterPro" id="IPR032696">
    <property type="entry name" value="SQ_cyclase_C"/>
</dbReference>
<gene>
    <name evidence="9" type="ORF">Vbra_5152</name>
</gene>
<dbReference type="Gene3D" id="1.50.10.20">
    <property type="match status" value="2"/>
</dbReference>
<dbReference type="AlphaFoldDB" id="A0A0G4EMH6"/>
<dbReference type="SUPFAM" id="SSF48239">
    <property type="entry name" value="Terpenoid cyclases/Protein prenyltransferases"/>
    <property type="match status" value="2"/>
</dbReference>
<dbReference type="Proteomes" id="UP000041254">
    <property type="component" value="Unassembled WGS sequence"/>
</dbReference>
<dbReference type="PROSITE" id="PS01074">
    <property type="entry name" value="TERPENE_SYNTHASES"/>
    <property type="match status" value="1"/>
</dbReference>
<proteinExistence type="inferred from homology"/>
<dbReference type="Pfam" id="PF13249">
    <property type="entry name" value="SQHop_cyclase_N"/>
    <property type="match status" value="1"/>
</dbReference>
<dbReference type="EC" id="5.4.99.-" evidence="4"/>
<organism evidence="9 10">
    <name type="scientific">Vitrella brassicaformis (strain CCMP3155)</name>
    <dbReference type="NCBI Taxonomy" id="1169540"/>
    <lineage>
        <taxon>Eukaryota</taxon>
        <taxon>Sar</taxon>
        <taxon>Alveolata</taxon>
        <taxon>Colpodellida</taxon>
        <taxon>Vitrellaceae</taxon>
        <taxon>Vitrella</taxon>
    </lineage>
</organism>
<feature type="domain" description="Squalene cyclase C-terminal" evidence="7">
    <location>
        <begin position="449"/>
        <end position="785"/>
    </location>
</feature>
<dbReference type="OrthoDB" id="21502at2759"/>
<dbReference type="InterPro" id="IPR002365">
    <property type="entry name" value="Terpene_synthase_CS"/>
</dbReference>
<comment type="similarity">
    <text evidence="1 4">Belongs to the terpene cyclase/mutase family.</text>
</comment>
<dbReference type="PANTHER" id="PTHR11764:SF20">
    <property type="entry name" value="LANOSTEROL SYNTHASE"/>
    <property type="match status" value="1"/>
</dbReference>
<evidence type="ECO:0000256" key="4">
    <source>
        <dbReference type="RuleBase" id="RU362003"/>
    </source>
</evidence>
<dbReference type="STRING" id="1169540.A0A0G4EMH6"/>
<name>A0A0G4EMH6_VITBC</name>